<dbReference type="EMBL" id="JAALHA020000038">
    <property type="protein sequence ID" value="MDR9900729.1"/>
    <property type="molecule type" value="Genomic_DNA"/>
</dbReference>
<evidence type="ECO:0000313" key="2">
    <source>
        <dbReference type="Proteomes" id="UP000667802"/>
    </source>
</evidence>
<name>A0AAP5IH44_9CYAN</name>
<sequence>MQYKIEKDRQETIKHKVIKIELIDSQGHMKIVEMSGENKFTFQKLREIIALELPGCSILAIWAEQMAQPQPMPKPISISQAILIRKNKQILCA</sequence>
<comment type="caution">
    <text evidence="1">The sequence shown here is derived from an EMBL/GenBank/DDBJ whole genome shotgun (WGS) entry which is preliminary data.</text>
</comment>
<protein>
    <submittedName>
        <fullName evidence="1">Uncharacterized protein</fullName>
    </submittedName>
</protein>
<dbReference type="AlphaFoldDB" id="A0AAP5IH44"/>
<accession>A0AAP5IH44</accession>
<dbReference type="Proteomes" id="UP000667802">
    <property type="component" value="Unassembled WGS sequence"/>
</dbReference>
<evidence type="ECO:0000313" key="1">
    <source>
        <dbReference type="EMBL" id="MDR9900729.1"/>
    </source>
</evidence>
<reference evidence="2" key="1">
    <citation type="journal article" date="2021" name="Science">
        <title>Hunting the eagle killer: A cyanobacterial neurotoxin causes vacuolar myelinopathy.</title>
        <authorList>
            <person name="Breinlinger S."/>
            <person name="Phillips T.J."/>
            <person name="Haram B.N."/>
            <person name="Mares J."/>
            <person name="Martinez Yerena J.A."/>
            <person name="Hrouzek P."/>
            <person name="Sobotka R."/>
            <person name="Henderson W.M."/>
            <person name="Schmieder P."/>
            <person name="Williams S.M."/>
            <person name="Lauderdale J.D."/>
            <person name="Wilde H.D."/>
            <person name="Gerrin W."/>
            <person name="Kust A."/>
            <person name="Washington J.W."/>
            <person name="Wagner C."/>
            <person name="Geier B."/>
            <person name="Liebeke M."/>
            <person name="Enke H."/>
            <person name="Niedermeyer T.H.J."/>
            <person name="Wilde S.B."/>
        </authorList>
    </citation>
    <scope>NUCLEOTIDE SEQUENCE [LARGE SCALE GENOMIC DNA]</scope>
    <source>
        <strain evidence="2">Thurmond2011</strain>
    </source>
</reference>
<gene>
    <name evidence="1" type="ORF">G7B40_040285</name>
</gene>
<dbReference type="RefSeq" id="WP_208344295.1">
    <property type="nucleotide sequence ID" value="NZ_CAWQFN010000490.1"/>
</dbReference>
<organism evidence="1 2">
    <name type="scientific">Aetokthonos hydrillicola Thurmond2011</name>
    <dbReference type="NCBI Taxonomy" id="2712845"/>
    <lineage>
        <taxon>Bacteria</taxon>
        <taxon>Bacillati</taxon>
        <taxon>Cyanobacteriota</taxon>
        <taxon>Cyanophyceae</taxon>
        <taxon>Nostocales</taxon>
        <taxon>Hapalosiphonaceae</taxon>
        <taxon>Aetokthonos</taxon>
    </lineage>
</organism>
<keyword evidence="2" id="KW-1185">Reference proteome</keyword>
<proteinExistence type="predicted"/>